<feature type="transmembrane region" description="Helical" evidence="4">
    <location>
        <begin position="6"/>
        <end position="23"/>
    </location>
</feature>
<evidence type="ECO:0000256" key="3">
    <source>
        <dbReference type="SAM" id="MobiDB-lite"/>
    </source>
</evidence>
<evidence type="ECO:0000259" key="5">
    <source>
        <dbReference type="PROSITE" id="PS50004"/>
    </source>
</evidence>
<dbReference type="PANTHER" id="PTHR21119:SF5">
    <property type="entry name" value="C2 DOMAIN-CONTAINING PROTEIN"/>
    <property type="match status" value="1"/>
</dbReference>
<evidence type="ECO:0000259" key="6">
    <source>
        <dbReference type="PROSITE" id="PS50081"/>
    </source>
</evidence>
<sequence length="729" mass="81931">MTGIAWLILSWVLVGIICYLIVFKLGRQQSTSSSDERNNNNGDHLRKGASNNPLLERQFHLELLNAIDDAARRLLHDEHYDLRIDKNNLEEGQIEPPEITNLQLIDGPVDQISGRAHIFIKRATLKLLTSKRKNDRFIVNNYEALLTNINANIDLRIATIAGHTHLIICFAEAPTSEIMLYDIEEGRVTGPEAVEIHDIICKAIGASIVNYKLESLISNDKNYNSPSSDVNDIVKRFYHSTDNAEPNSPPLNKLHVNVIRAYDLNITDSNQQPFVVIEMDEPQRKYITNYGQSSSPSWNEHYDFDLSGGSDEILFEIYNPTSVGGGGSNSTDNTFVGLAIVGINELIKTNNPTQYLKLQGRPYHNDKVNGTLLVEFNFSHDPNVSLIGTHTNQTRLINRDGDQLSETIKHSIRPLGDSLGKNGIHLETIPTKTTTVTVKGVQRTEDGPHASLYDSFMNYDPHDSNEPERRQPSEEHSQSTIINRQTSVRTNQPQQLQQQQQQQHTQHSQQPGTPLTKDQPLNTPNSKSQTFTYDHNELPPYMNRPLANSRSGSEKRKRERSFFGDLKDRLNKKRRSYGRSKSADPATSQNLIETESYPPSRDQSQGPYYGKEYDDHARYAGDDSKCTLVLELQRSGETKYILIPPSIAREPAAASILKKGKKLHLCQNHTFVAVKSSCGISCNACNGKIASGFNKQAYQCRACRMVCHKACHTHIQAPCINKNPMQLAS</sequence>
<accession>A0A914Y4C0</accession>
<feature type="compositionally biased region" description="Basic and acidic residues" evidence="3">
    <location>
        <begin position="552"/>
        <end position="569"/>
    </location>
</feature>
<feature type="compositionally biased region" description="Low complexity" evidence="3">
    <location>
        <begin position="492"/>
        <end position="510"/>
    </location>
</feature>
<dbReference type="SMART" id="SM00109">
    <property type="entry name" value="C1"/>
    <property type="match status" value="1"/>
</dbReference>
<dbReference type="Proteomes" id="UP000887577">
    <property type="component" value="Unplaced"/>
</dbReference>
<dbReference type="Gene3D" id="2.60.40.150">
    <property type="entry name" value="C2 domain"/>
    <property type="match status" value="1"/>
</dbReference>
<feature type="compositionally biased region" description="Polar residues" evidence="3">
    <location>
        <begin position="478"/>
        <end position="491"/>
    </location>
</feature>
<dbReference type="SUPFAM" id="SSF49562">
    <property type="entry name" value="C2 domain (Calcium/lipid-binding domain, CaLB)"/>
    <property type="match status" value="1"/>
</dbReference>
<feature type="compositionally biased region" description="Basic and acidic residues" evidence="3">
    <location>
        <begin position="460"/>
        <end position="477"/>
    </location>
</feature>
<dbReference type="AlphaFoldDB" id="A0A914Y4C0"/>
<feature type="region of interest" description="Disordered" evidence="3">
    <location>
        <begin position="434"/>
        <end position="614"/>
    </location>
</feature>
<dbReference type="PANTHER" id="PTHR21119">
    <property type="entry name" value="C2 DOMAIN-CONTAINING PROTEIN"/>
    <property type="match status" value="1"/>
</dbReference>
<dbReference type="SUPFAM" id="SSF57889">
    <property type="entry name" value="Cysteine-rich domain"/>
    <property type="match status" value="1"/>
</dbReference>
<keyword evidence="4" id="KW-1133">Transmembrane helix</keyword>
<dbReference type="InterPro" id="IPR039934">
    <property type="entry name" value="C2CD2/C2CD2L"/>
</dbReference>
<dbReference type="GO" id="GO:0046872">
    <property type="term" value="F:metal ion binding"/>
    <property type="evidence" value="ECO:0007669"/>
    <property type="project" value="UniProtKB-KW"/>
</dbReference>
<dbReference type="SMART" id="SM00239">
    <property type="entry name" value="C2"/>
    <property type="match status" value="1"/>
</dbReference>
<keyword evidence="1" id="KW-0479">Metal-binding</keyword>
<dbReference type="PROSITE" id="PS50081">
    <property type="entry name" value="ZF_DAG_PE_2"/>
    <property type="match status" value="1"/>
</dbReference>
<keyword evidence="4" id="KW-0472">Membrane</keyword>
<keyword evidence="7" id="KW-1185">Reference proteome</keyword>
<dbReference type="InterPro" id="IPR002219">
    <property type="entry name" value="PKC_DAG/PE"/>
</dbReference>
<evidence type="ECO:0000313" key="8">
    <source>
        <dbReference type="WBParaSite" id="PSU_v2.g12585.t1"/>
    </source>
</evidence>
<dbReference type="PROSITE" id="PS00479">
    <property type="entry name" value="ZF_DAG_PE_1"/>
    <property type="match status" value="1"/>
</dbReference>
<dbReference type="Pfam" id="PF00168">
    <property type="entry name" value="C2"/>
    <property type="match status" value="1"/>
</dbReference>
<reference evidence="8" key="1">
    <citation type="submission" date="2022-11" db="UniProtKB">
        <authorList>
            <consortium name="WormBaseParasite"/>
        </authorList>
    </citation>
    <scope>IDENTIFICATION</scope>
</reference>
<dbReference type="InterPro" id="IPR000008">
    <property type="entry name" value="C2_dom"/>
</dbReference>
<evidence type="ECO:0000313" key="7">
    <source>
        <dbReference type="Proteomes" id="UP000887577"/>
    </source>
</evidence>
<dbReference type="Pfam" id="PF00130">
    <property type="entry name" value="C1_1"/>
    <property type="match status" value="1"/>
</dbReference>
<dbReference type="PROSITE" id="PS50004">
    <property type="entry name" value="C2"/>
    <property type="match status" value="1"/>
</dbReference>
<dbReference type="InterPro" id="IPR046349">
    <property type="entry name" value="C1-like_sf"/>
</dbReference>
<evidence type="ECO:0000256" key="4">
    <source>
        <dbReference type="SAM" id="Phobius"/>
    </source>
</evidence>
<feature type="domain" description="C2" evidence="5">
    <location>
        <begin position="236"/>
        <end position="356"/>
    </location>
</feature>
<feature type="region of interest" description="Disordered" evidence="3">
    <location>
        <begin position="31"/>
        <end position="50"/>
    </location>
</feature>
<feature type="domain" description="Phorbol-ester/DAG-type" evidence="6">
    <location>
        <begin position="668"/>
        <end position="719"/>
    </location>
</feature>
<dbReference type="Gene3D" id="3.30.60.20">
    <property type="match status" value="1"/>
</dbReference>
<keyword evidence="4" id="KW-0812">Transmembrane</keyword>
<evidence type="ECO:0000256" key="1">
    <source>
        <dbReference type="ARBA" id="ARBA00022723"/>
    </source>
</evidence>
<protein>
    <submittedName>
        <fullName evidence="8">C2 domain-containing protein</fullName>
    </submittedName>
</protein>
<proteinExistence type="predicted"/>
<name>A0A914Y4C0_9BILA</name>
<feature type="compositionally biased region" description="Polar residues" evidence="3">
    <location>
        <begin position="519"/>
        <end position="533"/>
    </location>
</feature>
<feature type="compositionally biased region" description="Basic and acidic residues" evidence="3">
    <location>
        <begin position="34"/>
        <end position="46"/>
    </location>
</feature>
<keyword evidence="2" id="KW-0862">Zinc</keyword>
<dbReference type="WBParaSite" id="PSU_v2.g12585.t1">
    <property type="protein sequence ID" value="PSU_v2.g12585.t1"/>
    <property type="gene ID" value="PSU_v2.g12585"/>
</dbReference>
<organism evidence="7 8">
    <name type="scientific">Panagrolaimus superbus</name>
    <dbReference type="NCBI Taxonomy" id="310955"/>
    <lineage>
        <taxon>Eukaryota</taxon>
        <taxon>Metazoa</taxon>
        <taxon>Ecdysozoa</taxon>
        <taxon>Nematoda</taxon>
        <taxon>Chromadorea</taxon>
        <taxon>Rhabditida</taxon>
        <taxon>Tylenchina</taxon>
        <taxon>Panagrolaimomorpha</taxon>
        <taxon>Panagrolaimoidea</taxon>
        <taxon>Panagrolaimidae</taxon>
        <taxon>Panagrolaimus</taxon>
    </lineage>
</organism>
<evidence type="ECO:0000256" key="2">
    <source>
        <dbReference type="ARBA" id="ARBA00022833"/>
    </source>
</evidence>
<dbReference type="InterPro" id="IPR035892">
    <property type="entry name" value="C2_domain_sf"/>
</dbReference>